<protein>
    <submittedName>
        <fullName evidence="6">Secreted Spaetzle-like protein</fullName>
    </submittedName>
</protein>
<dbReference type="PANTHER" id="PTHR23199">
    <property type="entry name" value="NEUROTROPHIN 1-RELATED"/>
    <property type="match status" value="1"/>
</dbReference>
<keyword evidence="2" id="KW-1015">Disulfide bond</keyword>
<dbReference type="InterPro" id="IPR052444">
    <property type="entry name" value="Spz/Toll_ligand-like"/>
</dbReference>
<keyword evidence="1 4" id="KW-0732">Signal</keyword>
<accession>A0A2K8JP28</accession>
<proteinExistence type="evidence at transcript level"/>
<dbReference type="PANTHER" id="PTHR23199:SF12">
    <property type="entry name" value="NEUROTROPHIN 1-RELATED"/>
    <property type="match status" value="1"/>
</dbReference>
<evidence type="ECO:0000256" key="4">
    <source>
        <dbReference type="SAM" id="SignalP"/>
    </source>
</evidence>
<dbReference type="FunFam" id="2.10.90.10:FF:000056">
    <property type="entry name" value="Protein spaetzle"/>
    <property type="match status" value="1"/>
</dbReference>
<evidence type="ECO:0000256" key="1">
    <source>
        <dbReference type="ARBA" id="ARBA00022729"/>
    </source>
</evidence>
<dbReference type="GO" id="GO:0021556">
    <property type="term" value="P:central nervous system formation"/>
    <property type="evidence" value="ECO:0007669"/>
    <property type="project" value="TreeGrafter"/>
</dbReference>
<sequence length="265" mass="29808">MGNYTALLCLFILVGSVNLLPIQDEGINVSAANRTKRQANRLHSIGCREFRNCSRSSSGGIFFPDDDSTSVIEDKFVPPIIKKVPECAKGRTFCETIDHYPSRYIANVLQESGVQFRGMFGKDVVDYSSLSHRIDVTDELPLCPSAENVVYPKVAKNKDDQWLFVVNEGDYKQGVRVETCNFSDTDNTQSCAFTEGFPLGYKTFCKQKYIYRKLIALDPAGKTTSDTFQLPSCCSCAVIKEGLRTRMRDYARSKNNNNTLEHSKR</sequence>
<dbReference type="GO" id="GO:0005615">
    <property type="term" value="C:extracellular space"/>
    <property type="evidence" value="ECO:0007669"/>
    <property type="project" value="UniProtKB-ARBA"/>
</dbReference>
<organism evidence="6">
    <name type="scientific">Pristhesancus plagipennis</name>
    <name type="common">Common assassin bug</name>
    <dbReference type="NCBI Taxonomy" id="1955184"/>
    <lineage>
        <taxon>Eukaryota</taxon>
        <taxon>Metazoa</taxon>
        <taxon>Ecdysozoa</taxon>
        <taxon>Arthropoda</taxon>
        <taxon>Hexapoda</taxon>
        <taxon>Insecta</taxon>
        <taxon>Pterygota</taxon>
        <taxon>Neoptera</taxon>
        <taxon>Paraneoptera</taxon>
        <taxon>Hemiptera</taxon>
        <taxon>Heteroptera</taxon>
        <taxon>Panheteroptera</taxon>
        <taxon>Cimicomorpha</taxon>
        <taxon>Reduviidae</taxon>
        <taxon>Harpactorinae</taxon>
        <taxon>Harpactorini</taxon>
        <taxon>Pristhesancus</taxon>
    </lineage>
</organism>
<dbReference type="Gene3D" id="2.10.90.10">
    <property type="entry name" value="Cystine-knot cytokines"/>
    <property type="match status" value="1"/>
</dbReference>
<reference evidence="6" key="1">
    <citation type="submission" date="2016-10" db="EMBL/GenBank/DDBJ databases">
        <title>The assassin bug Pristhesancus plagipennis produces two different types of venom.</title>
        <authorList>
            <person name="Walker A.A."/>
            <person name="Herzig V."/>
            <person name="Jin J."/>
            <person name="Fry B.G."/>
            <person name="King G.F."/>
        </authorList>
    </citation>
    <scope>NUCLEOTIDE SEQUENCE</scope>
    <source>
        <tissue evidence="6">Venom/labial glands</tissue>
    </source>
</reference>
<dbReference type="InterPro" id="IPR032104">
    <property type="entry name" value="Spaetzle"/>
</dbReference>
<dbReference type="EMBL" id="KY031032">
    <property type="protein sequence ID" value="ATU82783.1"/>
    <property type="molecule type" value="mRNA"/>
</dbReference>
<evidence type="ECO:0000313" key="6">
    <source>
        <dbReference type="EMBL" id="ATU82783.1"/>
    </source>
</evidence>
<keyword evidence="3" id="KW-0325">Glycoprotein</keyword>
<dbReference type="GO" id="GO:0008083">
    <property type="term" value="F:growth factor activity"/>
    <property type="evidence" value="ECO:0007669"/>
    <property type="project" value="TreeGrafter"/>
</dbReference>
<dbReference type="SUPFAM" id="SSF57501">
    <property type="entry name" value="Cystine-knot cytokines"/>
    <property type="match status" value="1"/>
</dbReference>
<dbReference type="AlphaFoldDB" id="A0A2K8JP28"/>
<feature type="chain" id="PRO_5014901054" evidence="4">
    <location>
        <begin position="20"/>
        <end position="265"/>
    </location>
</feature>
<dbReference type="GO" id="GO:0005121">
    <property type="term" value="F:Toll binding"/>
    <property type="evidence" value="ECO:0007669"/>
    <property type="project" value="TreeGrafter"/>
</dbReference>
<dbReference type="Pfam" id="PF16077">
    <property type="entry name" value="Spaetzle"/>
    <property type="match status" value="1"/>
</dbReference>
<feature type="signal peptide" evidence="4">
    <location>
        <begin position="1"/>
        <end position="19"/>
    </location>
</feature>
<dbReference type="InterPro" id="IPR029034">
    <property type="entry name" value="Cystine-knot_cytokine"/>
</dbReference>
<evidence type="ECO:0000256" key="3">
    <source>
        <dbReference type="ARBA" id="ARBA00023180"/>
    </source>
</evidence>
<feature type="domain" description="Spaetzle" evidence="5">
    <location>
        <begin position="142"/>
        <end position="238"/>
    </location>
</feature>
<evidence type="ECO:0000256" key="2">
    <source>
        <dbReference type="ARBA" id="ARBA00023157"/>
    </source>
</evidence>
<evidence type="ECO:0000259" key="5">
    <source>
        <dbReference type="Pfam" id="PF16077"/>
    </source>
</evidence>
<name>A0A2K8JP28_PRIPG</name>
<dbReference type="GO" id="GO:0045087">
    <property type="term" value="P:innate immune response"/>
    <property type="evidence" value="ECO:0007669"/>
    <property type="project" value="TreeGrafter"/>
</dbReference>